<feature type="region of interest" description="Disordered" evidence="1">
    <location>
        <begin position="173"/>
        <end position="236"/>
    </location>
</feature>
<protein>
    <submittedName>
        <fullName evidence="4">Uncharacterized protein</fullName>
    </submittedName>
</protein>
<feature type="transmembrane region" description="Helical" evidence="2">
    <location>
        <begin position="76"/>
        <end position="95"/>
    </location>
</feature>
<reference evidence="3" key="2">
    <citation type="submission" date="2014-05" db="EMBL/GenBank/DDBJ databases">
        <title>The genome and life-stage specific transcriptomes of Globodera pallida elucidate key aspects of plant parasitism by a cyst nematode.</title>
        <authorList>
            <person name="Cotton J.A."/>
            <person name="Lilley C.J."/>
            <person name="Jones L.M."/>
            <person name="Kikuchi T."/>
            <person name="Reid A.J."/>
            <person name="Thorpe P."/>
            <person name="Tsai I.J."/>
            <person name="Beasley H."/>
            <person name="Blok V."/>
            <person name="Cock P.J.A."/>
            <person name="Van den Akker S.E."/>
            <person name="Holroyd N."/>
            <person name="Hunt M."/>
            <person name="Mantelin S."/>
            <person name="Naghra H."/>
            <person name="Pain A."/>
            <person name="Palomares-Rius J.E."/>
            <person name="Zarowiecki M."/>
            <person name="Berriman M."/>
            <person name="Jones J.T."/>
            <person name="Urwin P.E."/>
        </authorList>
    </citation>
    <scope>NUCLEOTIDE SEQUENCE [LARGE SCALE GENOMIC DNA]</scope>
    <source>
        <strain evidence="3">Lindley</strain>
    </source>
</reference>
<name>A0A183CRV0_GLOPA</name>
<feature type="region of interest" description="Disordered" evidence="1">
    <location>
        <begin position="111"/>
        <end position="133"/>
    </location>
</feature>
<dbReference type="Proteomes" id="UP000050741">
    <property type="component" value="Unassembled WGS sequence"/>
</dbReference>
<feature type="compositionally biased region" description="Basic and acidic residues" evidence="1">
    <location>
        <begin position="9"/>
        <end position="18"/>
    </location>
</feature>
<keyword evidence="2" id="KW-0812">Transmembrane</keyword>
<sequence length="300" mass="34613">PLQGPFLTVREEGVHQSDETEEEEIEGEKKWKKEEVGKEWETEGEKGEEMGKKDAEERQMSEDGRRLHQNWKIDDVLWLALVMFLLLLHIIHTGLRRRRPLRQKKGLLENLRMGGPNTHTMRNDGPPAFPRALHAHPLPLSLLASSAAFPTRTNSFPTKSDPPIRHFQSHLKNSMESKGAEEEEEKEEETEEKEQEESEEEEEMEEREAEEEEEEMEEKEAGRKSKKAHQQREGRQERLAELLGLLEEFGLEEFFRRCRGISGGAIVLVPSPARARSADPSNSQTKSRMHRSQPISLLSI</sequence>
<evidence type="ECO:0000256" key="2">
    <source>
        <dbReference type="SAM" id="Phobius"/>
    </source>
</evidence>
<dbReference type="WBParaSite" id="GPLIN_001560800">
    <property type="protein sequence ID" value="GPLIN_001560800"/>
    <property type="gene ID" value="GPLIN_001560800"/>
</dbReference>
<evidence type="ECO:0000313" key="4">
    <source>
        <dbReference type="WBParaSite" id="GPLIN_001560800"/>
    </source>
</evidence>
<dbReference type="AlphaFoldDB" id="A0A183CRV0"/>
<feature type="compositionally biased region" description="Acidic residues" evidence="1">
    <location>
        <begin position="181"/>
        <end position="218"/>
    </location>
</feature>
<feature type="compositionally biased region" description="Basic and acidic residues" evidence="1">
    <location>
        <begin position="27"/>
        <end position="63"/>
    </location>
</feature>
<feature type="region of interest" description="Disordered" evidence="1">
    <location>
        <begin position="1"/>
        <end position="63"/>
    </location>
</feature>
<keyword evidence="2" id="KW-1133">Transmembrane helix</keyword>
<accession>A0A183CRV0</accession>
<reference evidence="3" key="1">
    <citation type="submission" date="2013-12" db="EMBL/GenBank/DDBJ databases">
        <authorList>
            <person name="Aslett M."/>
        </authorList>
    </citation>
    <scope>NUCLEOTIDE SEQUENCE [LARGE SCALE GENOMIC DNA]</scope>
    <source>
        <strain evidence="3">Lindley</strain>
    </source>
</reference>
<evidence type="ECO:0000256" key="1">
    <source>
        <dbReference type="SAM" id="MobiDB-lite"/>
    </source>
</evidence>
<keyword evidence="2" id="KW-0472">Membrane</keyword>
<organism evidence="3 4">
    <name type="scientific">Globodera pallida</name>
    <name type="common">Potato cyst nematode worm</name>
    <name type="synonym">Heterodera pallida</name>
    <dbReference type="NCBI Taxonomy" id="36090"/>
    <lineage>
        <taxon>Eukaryota</taxon>
        <taxon>Metazoa</taxon>
        <taxon>Ecdysozoa</taxon>
        <taxon>Nematoda</taxon>
        <taxon>Chromadorea</taxon>
        <taxon>Rhabditida</taxon>
        <taxon>Tylenchina</taxon>
        <taxon>Tylenchomorpha</taxon>
        <taxon>Tylenchoidea</taxon>
        <taxon>Heteroderidae</taxon>
        <taxon>Heteroderinae</taxon>
        <taxon>Globodera</taxon>
    </lineage>
</organism>
<proteinExistence type="predicted"/>
<feature type="region of interest" description="Disordered" evidence="1">
    <location>
        <begin position="272"/>
        <end position="300"/>
    </location>
</feature>
<reference evidence="4" key="3">
    <citation type="submission" date="2016-06" db="UniProtKB">
        <authorList>
            <consortium name="WormBaseParasite"/>
        </authorList>
    </citation>
    <scope>IDENTIFICATION</scope>
</reference>
<evidence type="ECO:0000313" key="3">
    <source>
        <dbReference type="Proteomes" id="UP000050741"/>
    </source>
</evidence>
<keyword evidence="3" id="KW-1185">Reference proteome</keyword>